<keyword evidence="2" id="KW-1185">Reference proteome</keyword>
<dbReference type="EMBL" id="JACZDF010000007">
    <property type="protein sequence ID" value="MBD9700271.1"/>
    <property type="molecule type" value="Genomic_DNA"/>
</dbReference>
<dbReference type="Proteomes" id="UP000642107">
    <property type="component" value="Unassembled WGS sequence"/>
</dbReference>
<evidence type="ECO:0000313" key="1">
    <source>
        <dbReference type="EMBL" id="MBD9700271.1"/>
    </source>
</evidence>
<gene>
    <name evidence="1" type="ORF">IGS67_12355</name>
</gene>
<dbReference type="Pfam" id="PF11855">
    <property type="entry name" value="DUF3375"/>
    <property type="match status" value="1"/>
</dbReference>
<dbReference type="InterPro" id="IPR021804">
    <property type="entry name" value="DUF3375"/>
</dbReference>
<organism evidence="1 2">
    <name type="scientific">Flavimobilis rhizosphaerae</name>
    <dbReference type="NCBI Taxonomy" id="2775421"/>
    <lineage>
        <taxon>Bacteria</taxon>
        <taxon>Bacillati</taxon>
        <taxon>Actinomycetota</taxon>
        <taxon>Actinomycetes</taxon>
        <taxon>Micrococcales</taxon>
        <taxon>Jonesiaceae</taxon>
        <taxon>Flavimobilis</taxon>
    </lineage>
</organism>
<name>A0ABR9DV64_9MICO</name>
<evidence type="ECO:0000313" key="2">
    <source>
        <dbReference type="Proteomes" id="UP000642107"/>
    </source>
</evidence>
<protein>
    <submittedName>
        <fullName evidence="1">DUF3375 domain-containing protein</fullName>
    </submittedName>
</protein>
<reference evidence="1 2" key="1">
    <citation type="submission" date="2020-09" db="EMBL/GenBank/DDBJ databases">
        <title>Flavimobilis rhizosphaerae sp. nov., isolated from rhizosphere soil of Spartina alterniflora.</title>
        <authorList>
            <person name="Hanqin C."/>
        </authorList>
    </citation>
    <scope>NUCLEOTIDE SEQUENCE [LARGE SCALE GENOMIC DNA]</scope>
    <source>
        <strain evidence="1 2">GY 10621</strain>
    </source>
</reference>
<proteinExistence type="predicted"/>
<sequence>MSSLATALAYARLLEESAVLRLLRSGNAAVTVALLSEHLAAPGARIPCDELHELVDIDLEALRDHLGLPQTGKKYCDDWRNAGFLVRRPAVDARGETYELSADALVGIRLFQQLESPRTTVTESRLVSLASAVRQLAIDTDPDVTRRLEALAAERERIDAEVARLEAGEVAVLDARRAVERIVDILLQAQDLPADFAGVRARFESLNHDLRTSILDTDISQSTVLDDIFRGVDLIESSDEGRTFTAFSALLRDPERSSALDADVAAVLSRDFVHALPLESRRTLRTLVRDLKTGSREVHSALTDFARGLRRYVHSQEFQRDRALRGLLQEALAAAAPASHHTKPYADIGVELELSAMRFSSVGELTLEDPSELETGAPLDDAEHGTIDFAVLAAIARETEIDFDELTTNVNATLDAQPTATVAEVLAVHPATQGLASVVGLLSLAARYGTVATDADEEVTWTGTDGRTRRATLATHAFLRRIDA</sequence>
<dbReference type="RefSeq" id="WP_192281544.1">
    <property type="nucleotide sequence ID" value="NZ_JACZDF010000007.1"/>
</dbReference>
<comment type="caution">
    <text evidence="1">The sequence shown here is derived from an EMBL/GenBank/DDBJ whole genome shotgun (WGS) entry which is preliminary data.</text>
</comment>
<accession>A0ABR9DV64</accession>